<dbReference type="Proteomes" id="UP000675163">
    <property type="component" value="Unassembled WGS sequence"/>
</dbReference>
<dbReference type="PROSITE" id="PS50109">
    <property type="entry name" value="HIS_KIN"/>
    <property type="match status" value="1"/>
</dbReference>
<evidence type="ECO:0000256" key="5">
    <source>
        <dbReference type="ARBA" id="ARBA00022679"/>
    </source>
</evidence>
<dbReference type="InterPro" id="IPR036890">
    <property type="entry name" value="HATPase_C_sf"/>
</dbReference>
<evidence type="ECO:0000259" key="12">
    <source>
        <dbReference type="PROSITE" id="PS50109"/>
    </source>
</evidence>
<dbReference type="Gene3D" id="1.10.287.130">
    <property type="match status" value="1"/>
</dbReference>
<sequence>MQHHRRGSDPDHTAVRQVARKIGFRVALLSAVMVIAGVLLLFSYLWVDDQQRRPHGPPGSSQSEHRGRGLDVKLDVDDLVQIAPLVGIAVIVLAGGGAMLFARQAVQPLEESMRRQRNFIGDASHELRTPLAVLDARIQQAQIMAGNDASLQPVLAELRTDSRVMADIVNDLLAAVSDAEVDFDPAQLATILHEVYAEMSVIAAHQGIELRVTGRAAADPGLCVGVPEIALRRSILALVDNALGHTQEGRPVTIEATVSGRWAIVRVIDEGRGITGIDPDQVFERFARGAQPAGSEARASHGIGLALVHDVATRHGGTVGVERTGATGTVMRLQVPIVKKK</sequence>
<dbReference type="SUPFAM" id="SSF55874">
    <property type="entry name" value="ATPase domain of HSP90 chaperone/DNA topoisomerase II/histidine kinase"/>
    <property type="match status" value="1"/>
</dbReference>
<dbReference type="InterPro" id="IPR050428">
    <property type="entry name" value="TCS_sensor_his_kinase"/>
</dbReference>
<proteinExistence type="predicted"/>
<dbReference type="SMART" id="SM00387">
    <property type="entry name" value="HATPase_c"/>
    <property type="match status" value="1"/>
</dbReference>
<dbReference type="SMART" id="SM00388">
    <property type="entry name" value="HisKA"/>
    <property type="match status" value="1"/>
</dbReference>
<gene>
    <name evidence="13" type="ORF">JOF28_001829</name>
</gene>
<dbReference type="SUPFAM" id="SSF47384">
    <property type="entry name" value="Homodimeric domain of signal transducing histidine kinase"/>
    <property type="match status" value="1"/>
</dbReference>
<dbReference type="CDD" id="cd00082">
    <property type="entry name" value="HisKA"/>
    <property type="match status" value="1"/>
</dbReference>
<comment type="catalytic activity">
    <reaction evidence="1">
        <text>ATP + protein L-histidine = ADP + protein N-phospho-L-histidine.</text>
        <dbReference type="EC" id="2.7.13.3"/>
    </reaction>
</comment>
<keyword evidence="6 11" id="KW-0812">Transmembrane</keyword>
<dbReference type="EC" id="2.7.13.3" evidence="3"/>
<accession>A0A940T3W6</accession>
<evidence type="ECO:0000256" key="6">
    <source>
        <dbReference type="ARBA" id="ARBA00022692"/>
    </source>
</evidence>
<dbReference type="InterPro" id="IPR005467">
    <property type="entry name" value="His_kinase_dom"/>
</dbReference>
<organism evidence="13 14">
    <name type="scientific">Leucobacter exalbidus</name>
    <dbReference type="NCBI Taxonomy" id="662960"/>
    <lineage>
        <taxon>Bacteria</taxon>
        <taxon>Bacillati</taxon>
        <taxon>Actinomycetota</taxon>
        <taxon>Actinomycetes</taxon>
        <taxon>Micrococcales</taxon>
        <taxon>Microbacteriaceae</taxon>
        <taxon>Leucobacter</taxon>
    </lineage>
</organism>
<evidence type="ECO:0000256" key="11">
    <source>
        <dbReference type="SAM" id="Phobius"/>
    </source>
</evidence>
<protein>
    <recommendedName>
        <fullName evidence="3">histidine kinase</fullName>
        <ecNumber evidence="3">2.7.13.3</ecNumber>
    </recommendedName>
</protein>
<comment type="subcellular location">
    <subcellularLocation>
        <location evidence="2">Cell membrane</location>
    </subcellularLocation>
</comment>
<evidence type="ECO:0000256" key="10">
    <source>
        <dbReference type="ARBA" id="ARBA00023136"/>
    </source>
</evidence>
<dbReference type="AlphaFoldDB" id="A0A940T3W6"/>
<evidence type="ECO:0000256" key="9">
    <source>
        <dbReference type="ARBA" id="ARBA00023012"/>
    </source>
</evidence>
<evidence type="ECO:0000256" key="4">
    <source>
        <dbReference type="ARBA" id="ARBA00022553"/>
    </source>
</evidence>
<reference evidence="13" key="1">
    <citation type="submission" date="2021-02" db="EMBL/GenBank/DDBJ databases">
        <title>Sequencing the genomes of 1000 actinobacteria strains.</title>
        <authorList>
            <person name="Klenk H.-P."/>
        </authorList>
    </citation>
    <scope>NUCLEOTIDE SEQUENCE</scope>
    <source>
        <strain evidence="13">DSM 22850</strain>
    </source>
</reference>
<keyword evidence="10 11" id="KW-0472">Membrane</keyword>
<dbReference type="Pfam" id="PF00512">
    <property type="entry name" value="HisKA"/>
    <property type="match status" value="1"/>
</dbReference>
<dbReference type="Gene3D" id="3.30.565.10">
    <property type="entry name" value="Histidine kinase-like ATPase, C-terminal domain"/>
    <property type="match status" value="1"/>
</dbReference>
<dbReference type="InterPro" id="IPR004358">
    <property type="entry name" value="Sig_transdc_His_kin-like_C"/>
</dbReference>
<evidence type="ECO:0000313" key="14">
    <source>
        <dbReference type="Proteomes" id="UP000675163"/>
    </source>
</evidence>
<feature type="domain" description="Histidine kinase" evidence="12">
    <location>
        <begin position="122"/>
        <end position="339"/>
    </location>
</feature>
<dbReference type="PANTHER" id="PTHR45436">
    <property type="entry name" value="SENSOR HISTIDINE KINASE YKOH"/>
    <property type="match status" value="1"/>
</dbReference>
<name>A0A940T3W6_9MICO</name>
<evidence type="ECO:0000256" key="7">
    <source>
        <dbReference type="ARBA" id="ARBA00022777"/>
    </source>
</evidence>
<keyword evidence="7 13" id="KW-0418">Kinase</keyword>
<dbReference type="RefSeq" id="WP_209705477.1">
    <property type="nucleotide sequence ID" value="NZ_JAFIDA010000001.1"/>
</dbReference>
<dbReference type="GO" id="GO:0005886">
    <property type="term" value="C:plasma membrane"/>
    <property type="evidence" value="ECO:0007669"/>
    <property type="project" value="UniProtKB-SubCell"/>
</dbReference>
<dbReference type="PRINTS" id="PR00344">
    <property type="entry name" value="BCTRLSENSOR"/>
</dbReference>
<dbReference type="InterPro" id="IPR036097">
    <property type="entry name" value="HisK_dim/P_sf"/>
</dbReference>
<dbReference type="InterPro" id="IPR003594">
    <property type="entry name" value="HATPase_dom"/>
</dbReference>
<feature type="transmembrane region" description="Helical" evidence="11">
    <location>
        <begin position="26"/>
        <end position="47"/>
    </location>
</feature>
<dbReference type="EMBL" id="JAFIDA010000001">
    <property type="protein sequence ID" value="MBP1326597.1"/>
    <property type="molecule type" value="Genomic_DNA"/>
</dbReference>
<dbReference type="GO" id="GO:0000155">
    <property type="term" value="F:phosphorelay sensor kinase activity"/>
    <property type="evidence" value="ECO:0007669"/>
    <property type="project" value="InterPro"/>
</dbReference>
<keyword evidence="4" id="KW-0597">Phosphoprotein</keyword>
<dbReference type="InterPro" id="IPR003661">
    <property type="entry name" value="HisK_dim/P_dom"/>
</dbReference>
<keyword evidence="14" id="KW-1185">Reference proteome</keyword>
<comment type="caution">
    <text evidence="13">The sequence shown here is derived from an EMBL/GenBank/DDBJ whole genome shotgun (WGS) entry which is preliminary data.</text>
</comment>
<keyword evidence="8 11" id="KW-1133">Transmembrane helix</keyword>
<keyword evidence="5" id="KW-0808">Transferase</keyword>
<dbReference type="PANTHER" id="PTHR45436:SF5">
    <property type="entry name" value="SENSOR HISTIDINE KINASE TRCS"/>
    <property type="match status" value="1"/>
</dbReference>
<dbReference type="Pfam" id="PF02518">
    <property type="entry name" value="HATPase_c"/>
    <property type="match status" value="1"/>
</dbReference>
<evidence type="ECO:0000256" key="8">
    <source>
        <dbReference type="ARBA" id="ARBA00022989"/>
    </source>
</evidence>
<evidence type="ECO:0000256" key="2">
    <source>
        <dbReference type="ARBA" id="ARBA00004236"/>
    </source>
</evidence>
<evidence type="ECO:0000313" key="13">
    <source>
        <dbReference type="EMBL" id="MBP1326597.1"/>
    </source>
</evidence>
<evidence type="ECO:0000256" key="1">
    <source>
        <dbReference type="ARBA" id="ARBA00000085"/>
    </source>
</evidence>
<feature type="transmembrane region" description="Helical" evidence="11">
    <location>
        <begin position="82"/>
        <end position="106"/>
    </location>
</feature>
<evidence type="ECO:0000256" key="3">
    <source>
        <dbReference type="ARBA" id="ARBA00012438"/>
    </source>
</evidence>
<keyword evidence="9" id="KW-0902">Two-component regulatory system</keyword>